<evidence type="ECO:0008006" key="4">
    <source>
        <dbReference type="Google" id="ProtNLM"/>
    </source>
</evidence>
<sequence length="134" mass="14530">MQRWFLVLMGLVLASVLGGCGADASRSKSSVDVITTWAEAVVADDWATATAMIGWEPERWERVLRGKDGTDDYTAYALVGDPVVLTASTTAMIQWTRAGDPKPQCMTVEVGKSNRITVNGWSLCPGESLNRHTP</sequence>
<dbReference type="PROSITE" id="PS51257">
    <property type="entry name" value="PROKAR_LIPOPROTEIN"/>
    <property type="match status" value="1"/>
</dbReference>
<keyword evidence="3" id="KW-1185">Reference proteome</keyword>
<accession>A0ABP9X9L8</accession>
<protein>
    <recommendedName>
        <fullName evidence="4">Lipoprotein</fullName>
    </recommendedName>
</protein>
<name>A0ABP9X9L8_9CHLR</name>
<comment type="caution">
    <text evidence="2">The sequence shown here is derived from an EMBL/GenBank/DDBJ whole genome shotgun (WGS) entry which is preliminary data.</text>
</comment>
<organism evidence="2 3">
    <name type="scientific">Herpetosiphon gulosus</name>
    <dbReference type="NCBI Taxonomy" id="1973496"/>
    <lineage>
        <taxon>Bacteria</taxon>
        <taxon>Bacillati</taxon>
        <taxon>Chloroflexota</taxon>
        <taxon>Chloroflexia</taxon>
        <taxon>Herpetosiphonales</taxon>
        <taxon>Herpetosiphonaceae</taxon>
        <taxon>Herpetosiphon</taxon>
    </lineage>
</organism>
<gene>
    <name evidence="2" type="ORF">Hgul01_05386</name>
</gene>
<keyword evidence="1" id="KW-0732">Signal</keyword>
<feature type="chain" id="PRO_5046455828" description="Lipoprotein" evidence="1">
    <location>
        <begin position="25"/>
        <end position="134"/>
    </location>
</feature>
<evidence type="ECO:0000313" key="3">
    <source>
        <dbReference type="Proteomes" id="UP001428290"/>
    </source>
</evidence>
<reference evidence="2 3" key="1">
    <citation type="submission" date="2024-02" db="EMBL/GenBank/DDBJ databases">
        <title>Herpetosiphon gulosus NBRC 112829.</title>
        <authorList>
            <person name="Ichikawa N."/>
            <person name="Katano-Makiyama Y."/>
            <person name="Hidaka K."/>
        </authorList>
    </citation>
    <scope>NUCLEOTIDE SEQUENCE [LARGE SCALE GENOMIC DNA]</scope>
    <source>
        <strain evidence="2 3">NBRC 112829</strain>
    </source>
</reference>
<dbReference type="RefSeq" id="WP_345725113.1">
    <property type="nucleotide sequence ID" value="NZ_BAABRU010000062.1"/>
</dbReference>
<dbReference type="Proteomes" id="UP001428290">
    <property type="component" value="Unassembled WGS sequence"/>
</dbReference>
<evidence type="ECO:0000256" key="1">
    <source>
        <dbReference type="SAM" id="SignalP"/>
    </source>
</evidence>
<proteinExistence type="predicted"/>
<feature type="signal peptide" evidence="1">
    <location>
        <begin position="1"/>
        <end position="24"/>
    </location>
</feature>
<evidence type="ECO:0000313" key="2">
    <source>
        <dbReference type="EMBL" id="GAA5531561.1"/>
    </source>
</evidence>
<dbReference type="EMBL" id="BAABRU010000062">
    <property type="protein sequence ID" value="GAA5531561.1"/>
    <property type="molecule type" value="Genomic_DNA"/>
</dbReference>